<dbReference type="OMA" id="TKESPEC"/>
<evidence type="ECO:0000256" key="1">
    <source>
        <dbReference type="ARBA" id="ARBA00006545"/>
    </source>
</evidence>
<dbReference type="PANTHER" id="PTHR16166">
    <property type="entry name" value="VACUOLAR PROTEIN SORTING-ASSOCIATED PROTEIN VPS13"/>
    <property type="match status" value="1"/>
</dbReference>
<feature type="compositionally biased region" description="Basic residues" evidence="2">
    <location>
        <begin position="367"/>
        <end position="377"/>
    </location>
</feature>
<dbReference type="EnsemblMetazoa" id="MESCA004366-RA">
    <property type="protein sequence ID" value="MESCA004366-PA"/>
    <property type="gene ID" value="MESCA004366"/>
</dbReference>
<dbReference type="PANTHER" id="PTHR16166:SF93">
    <property type="entry name" value="INTERMEMBRANE LIPID TRANSFER PROTEIN VPS13"/>
    <property type="match status" value="1"/>
</dbReference>
<reference evidence="3" key="2">
    <citation type="submission" date="2015-06" db="UniProtKB">
        <authorList>
            <consortium name="EnsemblMetazoa"/>
        </authorList>
    </citation>
    <scope>IDENTIFICATION</scope>
</reference>
<dbReference type="InterPro" id="IPR026847">
    <property type="entry name" value="VPS13"/>
</dbReference>
<organism evidence="3 4">
    <name type="scientific">Megaselia scalaris</name>
    <name type="common">Humpbacked fly</name>
    <name type="synonym">Phora scalaris</name>
    <dbReference type="NCBI Taxonomy" id="36166"/>
    <lineage>
        <taxon>Eukaryota</taxon>
        <taxon>Metazoa</taxon>
        <taxon>Ecdysozoa</taxon>
        <taxon>Arthropoda</taxon>
        <taxon>Hexapoda</taxon>
        <taxon>Insecta</taxon>
        <taxon>Pterygota</taxon>
        <taxon>Neoptera</taxon>
        <taxon>Endopterygota</taxon>
        <taxon>Diptera</taxon>
        <taxon>Brachycera</taxon>
        <taxon>Muscomorpha</taxon>
        <taxon>Platypezoidea</taxon>
        <taxon>Phoridae</taxon>
        <taxon>Megaseliini</taxon>
        <taxon>Megaselia</taxon>
    </lineage>
</organism>
<comment type="similarity">
    <text evidence="1">Belongs to the VPS13 family.</text>
</comment>
<evidence type="ECO:0000313" key="3">
    <source>
        <dbReference type="EnsemblMetazoa" id="MESCA004366-PA"/>
    </source>
</evidence>
<sequence>MKINPTESLEKQYQRYLNDKAVKKQDKYFLDQAGKNEIDFENMTYKSKGNNVTIMRTSLPGVWISLKTSPNQTLLHAKINRLQCDNQLFDCIFPVVLAPIPPPPSVGDSETLKPFLECSVVKRNVPNSTVQQYKYASILIQEFHIKVDLMFLNALAEIFSGETTDDSATKLLIQDVESIEKPLLDLVSSKSEVEQKNFYDNLHLGPLKIHISFSMAGSENIQLPALIGVLVQSVGVTLTDVNDVVIKLAFFQREYQFYSKSQVISEISTHYTGQFLKQLYVLVLGLDILGNPYGLVVGFTKGATDLFYEPFQGAIQGPSEFAEGLKIGIHSLFSHTIGGAAGAVSKMTGALGKGLAALTCDEDFQKKRRQQQQRKPKTCSEGLARSGKGLATEYTKESPECSQNQ</sequence>
<evidence type="ECO:0000313" key="4">
    <source>
        <dbReference type="Proteomes" id="UP000015102"/>
    </source>
</evidence>
<dbReference type="GO" id="GO:0006623">
    <property type="term" value="P:protein targeting to vacuole"/>
    <property type="evidence" value="ECO:0007669"/>
    <property type="project" value="TreeGrafter"/>
</dbReference>
<feature type="region of interest" description="Disordered" evidence="2">
    <location>
        <begin position="367"/>
        <end position="405"/>
    </location>
</feature>
<name>T1GLG4_MEGSC</name>
<keyword evidence="4" id="KW-1185">Reference proteome</keyword>
<dbReference type="STRING" id="36166.T1GLG4"/>
<evidence type="ECO:0000256" key="2">
    <source>
        <dbReference type="SAM" id="MobiDB-lite"/>
    </source>
</evidence>
<dbReference type="HOGENOM" id="CLU_680250_0_0_1"/>
<dbReference type="GO" id="GO:0045053">
    <property type="term" value="P:protein retention in Golgi apparatus"/>
    <property type="evidence" value="ECO:0007669"/>
    <property type="project" value="TreeGrafter"/>
</dbReference>
<dbReference type="EMBL" id="CAQQ02039024">
    <property type="status" value="NOT_ANNOTATED_CDS"/>
    <property type="molecule type" value="Genomic_DNA"/>
</dbReference>
<dbReference type="Proteomes" id="UP000015102">
    <property type="component" value="Unassembled WGS sequence"/>
</dbReference>
<dbReference type="AlphaFoldDB" id="T1GLG4"/>
<proteinExistence type="inferred from homology"/>
<accession>T1GLG4</accession>
<reference evidence="4" key="1">
    <citation type="submission" date="2013-02" db="EMBL/GenBank/DDBJ databases">
        <authorList>
            <person name="Hughes D."/>
        </authorList>
    </citation>
    <scope>NUCLEOTIDE SEQUENCE</scope>
    <source>
        <strain>Durham</strain>
        <strain evidence="4">NC isolate 2 -- Noor lab</strain>
    </source>
</reference>
<protein>
    <submittedName>
        <fullName evidence="3">Uncharacterized protein</fullName>
    </submittedName>
</protein>